<dbReference type="PANTHER" id="PTHR11680:SF28">
    <property type="entry name" value="SERINE HYDROXYMETHYLTRANSFERASE, MITOCHONDRIAL"/>
    <property type="match status" value="1"/>
</dbReference>
<name>A0AAD9QP77_ACRCE</name>
<dbReference type="EC" id="2.1.2.1" evidence="4"/>
<proteinExistence type="inferred from homology"/>
<dbReference type="GO" id="GO:0006730">
    <property type="term" value="P:one-carbon metabolic process"/>
    <property type="evidence" value="ECO:0007669"/>
    <property type="project" value="UniProtKB-KW"/>
</dbReference>
<dbReference type="GO" id="GO:0046653">
    <property type="term" value="P:tetrahydrofolate metabolic process"/>
    <property type="evidence" value="ECO:0007669"/>
    <property type="project" value="TreeGrafter"/>
</dbReference>
<keyword evidence="7" id="KW-0663">Pyridoxal phosphate</keyword>
<evidence type="ECO:0000256" key="1">
    <source>
        <dbReference type="ARBA" id="ARBA00001933"/>
    </source>
</evidence>
<feature type="domain" description="Serine hydroxymethyltransferase-like" evidence="8">
    <location>
        <begin position="21"/>
        <end position="130"/>
    </location>
</feature>
<dbReference type="EMBL" id="JARQWQ010000021">
    <property type="protein sequence ID" value="KAK2564893.1"/>
    <property type="molecule type" value="Genomic_DNA"/>
</dbReference>
<comment type="cofactor">
    <cofactor evidence="1">
        <name>pyridoxal 5'-phosphate</name>
        <dbReference type="ChEBI" id="CHEBI:597326"/>
    </cofactor>
</comment>
<evidence type="ECO:0000259" key="8">
    <source>
        <dbReference type="Pfam" id="PF00464"/>
    </source>
</evidence>
<dbReference type="SUPFAM" id="SSF53383">
    <property type="entry name" value="PLP-dependent transferases"/>
    <property type="match status" value="1"/>
</dbReference>
<evidence type="ECO:0000256" key="7">
    <source>
        <dbReference type="ARBA" id="ARBA00022898"/>
    </source>
</evidence>
<reference evidence="9" key="1">
    <citation type="journal article" date="2023" name="G3 (Bethesda)">
        <title>Whole genome assembly and annotation of the endangered Caribbean coral Acropora cervicornis.</title>
        <authorList>
            <person name="Selwyn J.D."/>
            <person name="Vollmer S.V."/>
        </authorList>
    </citation>
    <scope>NUCLEOTIDE SEQUENCE</scope>
    <source>
        <strain evidence="9">K2</strain>
    </source>
</reference>
<keyword evidence="10" id="KW-1185">Reference proteome</keyword>
<dbReference type="Pfam" id="PF00464">
    <property type="entry name" value="SHMT"/>
    <property type="match status" value="1"/>
</dbReference>
<dbReference type="GO" id="GO:0005739">
    <property type="term" value="C:mitochondrion"/>
    <property type="evidence" value="ECO:0007669"/>
    <property type="project" value="TreeGrafter"/>
</dbReference>
<dbReference type="InterPro" id="IPR015424">
    <property type="entry name" value="PyrdxlP-dep_Trfase"/>
</dbReference>
<comment type="similarity">
    <text evidence="3">Belongs to the SHMT family.</text>
</comment>
<keyword evidence="5" id="KW-0554">One-carbon metabolism</keyword>
<comment type="pathway">
    <text evidence="2">One-carbon metabolism; tetrahydrofolate interconversion.</text>
</comment>
<evidence type="ECO:0000313" key="10">
    <source>
        <dbReference type="Proteomes" id="UP001249851"/>
    </source>
</evidence>
<dbReference type="InterPro" id="IPR015422">
    <property type="entry name" value="PyrdxlP-dep_Trfase_small"/>
</dbReference>
<evidence type="ECO:0000256" key="3">
    <source>
        <dbReference type="ARBA" id="ARBA00006376"/>
    </source>
</evidence>
<dbReference type="GO" id="GO:0030170">
    <property type="term" value="F:pyridoxal phosphate binding"/>
    <property type="evidence" value="ECO:0007669"/>
    <property type="project" value="TreeGrafter"/>
</dbReference>
<evidence type="ECO:0000256" key="6">
    <source>
        <dbReference type="ARBA" id="ARBA00022679"/>
    </source>
</evidence>
<evidence type="ECO:0000256" key="2">
    <source>
        <dbReference type="ARBA" id="ARBA00004777"/>
    </source>
</evidence>
<dbReference type="GO" id="GO:0004372">
    <property type="term" value="F:glycine hydroxymethyltransferase activity"/>
    <property type="evidence" value="ECO:0007669"/>
    <property type="project" value="UniProtKB-EC"/>
</dbReference>
<organism evidence="9 10">
    <name type="scientific">Acropora cervicornis</name>
    <name type="common">Staghorn coral</name>
    <dbReference type="NCBI Taxonomy" id="6130"/>
    <lineage>
        <taxon>Eukaryota</taxon>
        <taxon>Metazoa</taxon>
        <taxon>Cnidaria</taxon>
        <taxon>Anthozoa</taxon>
        <taxon>Hexacorallia</taxon>
        <taxon>Scleractinia</taxon>
        <taxon>Astrocoeniina</taxon>
        <taxon>Acroporidae</taxon>
        <taxon>Acropora</taxon>
    </lineage>
</organism>
<dbReference type="Proteomes" id="UP001249851">
    <property type="component" value="Unassembled WGS sequence"/>
</dbReference>
<dbReference type="InterPro" id="IPR039429">
    <property type="entry name" value="SHMT-like_dom"/>
</dbReference>
<accession>A0AAD9QP77</accession>
<evidence type="ECO:0000256" key="4">
    <source>
        <dbReference type="ARBA" id="ARBA00012256"/>
    </source>
</evidence>
<sequence length="187" mass="20480">MLKTASEKVISLYSDSSCFCIFQAQTPMFKEYQQQVLKNAKAMANALLEAGYSLVSGGTDNHLVLLDLRPKGIDGARVEKVLEICSITANKNTCPGDKSALKPGGLRLGAPALTSRNFKEGDFVKVVKFIDRGVQIALEVQRATGDVMKEFLSHLETNPDTKAKIDSLRGEVESFARTFSMPGFDER</sequence>
<reference evidence="9" key="2">
    <citation type="journal article" date="2023" name="Science">
        <title>Genomic signatures of disease resistance in endangered staghorn corals.</title>
        <authorList>
            <person name="Vollmer S.V."/>
            <person name="Selwyn J.D."/>
            <person name="Despard B.A."/>
            <person name="Roesel C.L."/>
        </authorList>
    </citation>
    <scope>NUCLEOTIDE SEQUENCE</scope>
    <source>
        <strain evidence="9">K2</strain>
    </source>
</reference>
<dbReference type="GO" id="GO:0019264">
    <property type="term" value="P:glycine biosynthetic process from serine"/>
    <property type="evidence" value="ECO:0007669"/>
    <property type="project" value="TreeGrafter"/>
</dbReference>
<gene>
    <name evidence="9" type="ORF">P5673_011597</name>
</gene>
<dbReference type="FunFam" id="3.90.1150.10:FF:000005">
    <property type="entry name" value="Serine hydroxymethyltransferase"/>
    <property type="match status" value="1"/>
</dbReference>
<keyword evidence="6" id="KW-0808">Transferase</keyword>
<evidence type="ECO:0000313" key="9">
    <source>
        <dbReference type="EMBL" id="KAK2564893.1"/>
    </source>
</evidence>
<dbReference type="Gene3D" id="3.90.1150.10">
    <property type="entry name" value="Aspartate Aminotransferase, domain 1"/>
    <property type="match status" value="1"/>
</dbReference>
<protein>
    <recommendedName>
        <fullName evidence="4">glycine hydroxymethyltransferase</fullName>
        <ecNumber evidence="4">2.1.2.1</ecNumber>
    </recommendedName>
</protein>
<evidence type="ECO:0000256" key="5">
    <source>
        <dbReference type="ARBA" id="ARBA00022563"/>
    </source>
</evidence>
<dbReference type="InterPro" id="IPR049943">
    <property type="entry name" value="Ser_HO-MeTrfase-like"/>
</dbReference>
<dbReference type="PANTHER" id="PTHR11680">
    <property type="entry name" value="SERINE HYDROXYMETHYLTRANSFERASE"/>
    <property type="match status" value="1"/>
</dbReference>
<comment type="caution">
    <text evidence="9">The sequence shown here is derived from an EMBL/GenBank/DDBJ whole genome shotgun (WGS) entry which is preliminary data.</text>
</comment>
<dbReference type="AlphaFoldDB" id="A0AAD9QP77"/>